<feature type="transmembrane region" description="Helical" evidence="9">
    <location>
        <begin position="190"/>
        <end position="212"/>
    </location>
</feature>
<feature type="region of interest" description="Disordered" evidence="8">
    <location>
        <begin position="1"/>
        <end position="23"/>
    </location>
</feature>
<dbReference type="InterPro" id="IPR004762">
    <property type="entry name" value="Amino_acid_permease_fungi"/>
</dbReference>
<gene>
    <name evidence="11" type="ORF">KLDO_g1072</name>
</gene>
<dbReference type="PIRSF" id="PIRSF006060">
    <property type="entry name" value="AA_transporter"/>
    <property type="match status" value="1"/>
</dbReference>
<dbReference type="AlphaFoldDB" id="A0A0A8L3L9"/>
<evidence type="ECO:0000256" key="7">
    <source>
        <dbReference type="ARBA" id="ARBA00023136"/>
    </source>
</evidence>
<feature type="transmembrane region" description="Helical" evidence="9">
    <location>
        <begin position="224"/>
        <end position="252"/>
    </location>
</feature>
<dbReference type="Proteomes" id="UP000031516">
    <property type="component" value="Unassembled WGS sequence"/>
</dbReference>
<dbReference type="PANTHER" id="PTHR43341">
    <property type="entry name" value="AMINO ACID PERMEASE"/>
    <property type="match status" value="1"/>
</dbReference>
<sequence length="579" mass="63838">MGLARSRSNPSHKSSIGMSKSIKGIFSSESEGLSKRAKAGEDSIELTDIQVSNDFYDHAESDEGEGDYHETEVKRALKPRHVSMIALGGTIGTGLFVGIAKPLSLSGPAGSLIAYIFMGSVVYFVTQSLGEMATFIPVTSSITVFSKRFLSPAFGVANGYMYWFNWAITYAVEISILGQIINYWTDAVPLSAWIAIFWVLITAANFFPVKWYGEFEFCVASVKVIAIIGYLLYALIIVCGGSSQGPIGFRYWRNPGAWGNGIISGDLSEARFLGWVGSLINAAFTFQGTELVGITAGEASNPRKTVPKAINKVFFRILVFYIGSIFFVGLLVPYNDPQLESDTAVIASSPFVISIQKAGTKILPDIFNAVVLITIISAANSNVYVGSRVLYSLALSGNAPKQFSYVTKQGVPYLGVICTALLGLLAFMATSENANNAFNWLVNISTLAGLCAWLFISISHIRFMQCLKHRGISRNSLPYKAKFMPWGAYYAAFFVTVIIFVQGFTAFAPKFNVSDFFTAYISLILLVVMFILCQVYYRCRFIHKLDDVDIDSDRREIDAVIWEDDEPKNLWEKFWIAIA</sequence>
<comment type="subcellular location">
    <subcellularLocation>
        <location evidence="1">Membrane</location>
        <topology evidence="1">Multi-pass membrane protein</topology>
    </subcellularLocation>
</comment>
<dbReference type="Pfam" id="PF00324">
    <property type="entry name" value="AA_permease"/>
    <property type="match status" value="1"/>
</dbReference>
<feature type="transmembrane region" description="Helical" evidence="9">
    <location>
        <begin position="366"/>
        <end position="391"/>
    </location>
</feature>
<dbReference type="GO" id="GO:0015171">
    <property type="term" value="F:amino acid transmembrane transporter activity"/>
    <property type="evidence" value="ECO:0007669"/>
    <property type="project" value="TreeGrafter"/>
</dbReference>
<organism evidence="11 12">
    <name type="scientific">Kluyveromyces dobzhanskii CBS 2104</name>
    <dbReference type="NCBI Taxonomy" id="1427455"/>
    <lineage>
        <taxon>Eukaryota</taxon>
        <taxon>Fungi</taxon>
        <taxon>Dikarya</taxon>
        <taxon>Ascomycota</taxon>
        <taxon>Saccharomycotina</taxon>
        <taxon>Saccharomycetes</taxon>
        <taxon>Saccharomycetales</taxon>
        <taxon>Saccharomycetaceae</taxon>
        <taxon>Kluyveromyces</taxon>
    </lineage>
</organism>
<evidence type="ECO:0000259" key="10">
    <source>
        <dbReference type="Pfam" id="PF00324"/>
    </source>
</evidence>
<evidence type="ECO:0000256" key="9">
    <source>
        <dbReference type="SAM" id="Phobius"/>
    </source>
</evidence>
<dbReference type="EMBL" id="CCBQ010000018">
    <property type="protein sequence ID" value="CDO92761.1"/>
    <property type="molecule type" value="Genomic_DNA"/>
</dbReference>
<dbReference type="NCBIfam" id="TIGR00913">
    <property type="entry name" value="2A0310"/>
    <property type="match status" value="1"/>
</dbReference>
<name>A0A0A8L3L9_9SACH</name>
<protein>
    <submittedName>
        <fullName evidence="11">WGS project CCBQ000000000 data, contig MAT</fullName>
    </submittedName>
</protein>
<feature type="transmembrane region" description="Helical" evidence="9">
    <location>
        <begin position="411"/>
        <end position="428"/>
    </location>
</feature>
<keyword evidence="6 9" id="KW-1133">Transmembrane helix</keyword>
<comment type="similarity">
    <text evidence="2">Belongs to the amino acid-polyamine-organocation (APC) superfamily. YAT (TC 2.A.3.10) family.</text>
</comment>
<feature type="domain" description="Amino acid permease/ SLC12A" evidence="10">
    <location>
        <begin position="81"/>
        <end position="543"/>
    </location>
</feature>
<evidence type="ECO:0000313" key="11">
    <source>
        <dbReference type="EMBL" id="CDO92761.1"/>
    </source>
</evidence>
<evidence type="ECO:0000256" key="3">
    <source>
        <dbReference type="ARBA" id="ARBA00022448"/>
    </source>
</evidence>
<keyword evidence="4 9" id="KW-0812">Transmembrane</keyword>
<evidence type="ECO:0000256" key="6">
    <source>
        <dbReference type="ARBA" id="ARBA00022989"/>
    </source>
</evidence>
<feature type="transmembrane region" description="Helical" evidence="9">
    <location>
        <begin position="313"/>
        <end position="332"/>
    </location>
</feature>
<proteinExistence type="inferred from homology"/>
<dbReference type="FunFam" id="1.20.1740.10:FF:000006">
    <property type="entry name" value="General amino acid permease"/>
    <property type="match status" value="1"/>
</dbReference>
<reference evidence="11 12" key="1">
    <citation type="submission" date="2014-03" db="EMBL/GenBank/DDBJ databases">
        <title>The genome of Kluyveromyces dobzhanskii.</title>
        <authorList>
            <person name="Nystedt B."/>
            <person name="Astrom S."/>
        </authorList>
    </citation>
    <scope>NUCLEOTIDE SEQUENCE [LARGE SCALE GENOMIC DNA]</scope>
    <source>
        <strain evidence="11 12">CBS 2104</strain>
    </source>
</reference>
<dbReference type="InterPro" id="IPR050524">
    <property type="entry name" value="APC_YAT"/>
</dbReference>
<keyword evidence="7 9" id="KW-0472">Membrane</keyword>
<feature type="transmembrane region" description="Helical" evidence="9">
    <location>
        <begin position="440"/>
        <end position="463"/>
    </location>
</feature>
<accession>A0A0A8L3L9</accession>
<evidence type="ECO:0000256" key="2">
    <source>
        <dbReference type="ARBA" id="ARBA00006983"/>
    </source>
</evidence>
<feature type="transmembrane region" description="Helical" evidence="9">
    <location>
        <begin position="517"/>
        <end position="537"/>
    </location>
</feature>
<dbReference type="PANTHER" id="PTHR43341:SF19">
    <property type="entry name" value="LYSINE-SPECIFIC PERMEASE"/>
    <property type="match status" value="1"/>
</dbReference>
<evidence type="ECO:0000256" key="1">
    <source>
        <dbReference type="ARBA" id="ARBA00004141"/>
    </source>
</evidence>
<dbReference type="Gene3D" id="1.20.1740.10">
    <property type="entry name" value="Amino acid/polyamine transporter I"/>
    <property type="match status" value="1"/>
</dbReference>
<evidence type="ECO:0000256" key="8">
    <source>
        <dbReference type="SAM" id="MobiDB-lite"/>
    </source>
</evidence>
<evidence type="ECO:0000256" key="4">
    <source>
        <dbReference type="ARBA" id="ARBA00022692"/>
    </source>
</evidence>
<evidence type="ECO:0000313" key="12">
    <source>
        <dbReference type="Proteomes" id="UP000031516"/>
    </source>
</evidence>
<feature type="transmembrane region" description="Helical" evidence="9">
    <location>
        <begin position="483"/>
        <end position="505"/>
    </location>
</feature>
<dbReference type="PROSITE" id="PS00218">
    <property type="entry name" value="AMINO_ACID_PERMEASE_1"/>
    <property type="match status" value="1"/>
</dbReference>
<dbReference type="InterPro" id="IPR004841">
    <property type="entry name" value="AA-permease/SLC12A_dom"/>
</dbReference>
<dbReference type="OrthoDB" id="3900342at2759"/>
<keyword evidence="5" id="KW-0029">Amino-acid transport</keyword>
<feature type="compositionally biased region" description="Low complexity" evidence="8">
    <location>
        <begin position="11"/>
        <end position="23"/>
    </location>
</feature>
<keyword evidence="3" id="KW-0813">Transport</keyword>
<comment type="caution">
    <text evidence="11">The sequence shown here is derived from an EMBL/GenBank/DDBJ whole genome shotgun (WGS) entry which is preliminary data.</text>
</comment>
<dbReference type="GO" id="GO:0016020">
    <property type="term" value="C:membrane"/>
    <property type="evidence" value="ECO:0007669"/>
    <property type="project" value="UniProtKB-SubCell"/>
</dbReference>
<keyword evidence="12" id="KW-1185">Reference proteome</keyword>
<evidence type="ECO:0000256" key="5">
    <source>
        <dbReference type="ARBA" id="ARBA00022970"/>
    </source>
</evidence>
<dbReference type="InterPro" id="IPR004840">
    <property type="entry name" value="Amino_acid_permease_CS"/>
</dbReference>
<feature type="transmembrane region" description="Helical" evidence="9">
    <location>
        <begin position="82"/>
        <end position="100"/>
    </location>
</feature>
<feature type="transmembrane region" description="Helical" evidence="9">
    <location>
        <begin position="112"/>
        <end position="139"/>
    </location>
</feature>